<gene>
    <name evidence="1" type="ORF">ERS008207_03762</name>
</gene>
<evidence type="ECO:0000313" key="1">
    <source>
        <dbReference type="EMBL" id="CNU90318.1"/>
    </source>
</evidence>
<protein>
    <submittedName>
        <fullName evidence="1">Uncharacterized protein</fullName>
    </submittedName>
</protein>
<accession>A0A655DVS3</accession>
<evidence type="ECO:0000313" key="2">
    <source>
        <dbReference type="Proteomes" id="UP000042394"/>
    </source>
</evidence>
<dbReference type="Proteomes" id="UP000042394">
    <property type="component" value="Unassembled WGS sequence"/>
</dbReference>
<dbReference type="AlphaFoldDB" id="A0A655DVS3"/>
<proteinExistence type="predicted"/>
<name>A0A655DVS3_SALET</name>
<sequence>MAHPVNVPQTVNDLITQQLFQKQRYRIAMIGNGDGFLPFLAVRLNCHLRIRHTDTLNQPLAEHVALRHLQQLEF</sequence>
<dbReference type="EMBL" id="CQPD01000046">
    <property type="protein sequence ID" value="CNU90318.1"/>
    <property type="molecule type" value="Genomic_DNA"/>
</dbReference>
<reference evidence="1 2" key="1">
    <citation type="submission" date="2015-03" db="EMBL/GenBank/DDBJ databases">
        <authorList>
            <consortium name="Pathogen Informatics"/>
        </authorList>
    </citation>
    <scope>NUCLEOTIDE SEQUENCE [LARGE SCALE GENOMIC DNA]</scope>
    <source>
        <strain evidence="1 2">D4891</strain>
    </source>
</reference>
<organism evidence="1 2">
    <name type="scientific">Salmonella enterica subsp. enterica serovar Bovismorbificans</name>
    <dbReference type="NCBI Taxonomy" id="58097"/>
    <lineage>
        <taxon>Bacteria</taxon>
        <taxon>Pseudomonadati</taxon>
        <taxon>Pseudomonadota</taxon>
        <taxon>Gammaproteobacteria</taxon>
        <taxon>Enterobacterales</taxon>
        <taxon>Enterobacteriaceae</taxon>
        <taxon>Salmonella</taxon>
    </lineage>
</organism>